<proteinExistence type="predicted"/>
<evidence type="ECO:0000313" key="1">
    <source>
        <dbReference type="EMBL" id="OEH94110.1"/>
    </source>
</evidence>
<dbReference type="STRING" id="1305675.BFG57_09695"/>
<organism evidence="1 2">
    <name type="scientific">Bacillus solimangrovi</name>
    <dbReference type="NCBI Taxonomy" id="1305675"/>
    <lineage>
        <taxon>Bacteria</taxon>
        <taxon>Bacillati</taxon>
        <taxon>Bacillota</taxon>
        <taxon>Bacilli</taxon>
        <taxon>Bacillales</taxon>
        <taxon>Bacillaceae</taxon>
        <taxon>Bacillus</taxon>
    </lineage>
</organism>
<name>A0A1E5LJ47_9BACI</name>
<reference evidence="1 2" key="1">
    <citation type="submission" date="2016-08" db="EMBL/GenBank/DDBJ databases">
        <title>Genome of Bacillus solimangrovi GH2-4.</title>
        <authorList>
            <person name="Lim S."/>
            <person name="Kim B.-C."/>
        </authorList>
    </citation>
    <scope>NUCLEOTIDE SEQUENCE [LARGE SCALE GENOMIC DNA]</scope>
    <source>
        <strain evidence="1 2">GH2-4</strain>
    </source>
</reference>
<evidence type="ECO:0000313" key="2">
    <source>
        <dbReference type="Proteomes" id="UP000095209"/>
    </source>
</evidence>
<evidence type="ECO:0008006" key="3">
    <source>
        <dbReference type="Google" id="ProtNLM"/>
    </source>
</evidence>
<protein>
    <recommendedName>
        <fullName evidence="3">Intracellular proteinase inhibitor BsuPI domain-containing protein</fullName>
    </recommendedName>
</protein>
<dbReference type="RefSeq" id="WP_069715879.1">
    <property type="nucleotide sequence ID" value="NZ_MJEH01000005.1"/>
</dbReference>
<gene>
    <name evidence="1" type="ORF">BFG57_09695</name>
</gene>
<dbReference type="EMBL" id="MJEH01000005">
    <property type="protein sequence ID" value="OEH94110.1"/>
    <property type="molecule type" value="Genomic_DNA"/>
</dbReference>
<dbReference type="InterPro" id="IPR038144">
    <property type="entry name" value="IPI"/>
</dbReference>
<keyword evidence="2" id="KW-1185">Reference proteome</keyword>
<dbReference type="Proteomes" id="UP000095209">
    <property type="component" value="Unassembled WGS sequence"/>
</dbReference>
<comment type="caution">
    <text evidence="1">The sequence shown here is derived from an EMBL/GenBank/DDBJ whole genome shotgun (WGS) entry which is preliminary data.</text>
</comment>
<sequence>MRKLILLAFLISLTTIIVVFAINFINQERNTTITLSSELTYNGVSNGYDEYLYTLTNSNLEVATVEFLSNNELTISIRGEAVPTVKTGKRTFEYDKKKKTFKLETGEKVTYKIKVNRDLLLPGDYELRVSLAAKDIETPLQKNKSNEFSIEN</sequence>
<dbReference type="AlphaFoldDB" id="A0A1E5LJ47"/>
<accession>A0A1E5LJ47</accession>
<dbReference type="Gene3D" id="2.60.40.2360">
    <property type="entry name" value="Intracellular proteinase inhibitor BsuPI"/>
    <property type="match status" value="1"/>
</dbReference>